<dbReference type="Pfam" id="PF00817">
    <property type="entry name" value="IMS"/>
    <property type="match status" value="1"/>
</dbReference>
<proteinExistence type="inferred from homology"/>
<dbReference type="Gene3D" id="3.30.70.270">
    <property type="match status" value="2"/>
</dbReference>
<name>A0A1H4F1X0_9BACT</name>
<comment type="catalytic activity">
    <reaction evidence="13 14">
        <text>DNA(n) + a 2'-deoxyribonucleoside 5'-triphosphate = DNA(n+1) + diphosphate</text>
        <dbReference type="Rhea" id="RHEA:22508"/>
        <dbReference type="Rhea" id="RHEA-COMP:17339"/>
        <dbReference type="Rhea" id="RHEA-COMP:17340"/>
        <dbReference type="ChEBI" id="CHEBI:33019"/>
        <dbReference type="ChEBI" id="CHEBI:61560"/>
        <dbReference type="ChEBI" id="CHEBI:173112"/>
        <dbReference type="EC" id="2.7.7.7"/>
    </reaction>
</comment>
<dbReference type="GO" id="GO:0000287">
    <property type="term" value="F:magnesium ion binding"/>
    <property type="evidence" value="ECO:0007669"/>
    <property type="project" value="UniProtKB-UniRule"/>
</dbReference>
<feature type="site" description="Substrate discrimination" evidence="14">
    <location>
        <position position="5"/>
    </location>
</feature>
<keyword evidence="3 14" id="KW-0963">Cytoplasm</keyword>
<comment type="cofactor">
    <cofactor evidence="14">
        <name>Mg(2+)</name>
        <dbReference type="ChEBI" id="CHEBI:18420"/>
    </cofactor>
    <text evidence="14">Binds 2 magnesium ions per subunit.</text>
</comment>
<feature type="binding site" evidence="14">
    <location>
        <position position="94"/>
    </location>
    <ligand>
        <name>Mg(2+)</name>
        <dbReference type="ChEBI" id="CHEBI:18420"/>
    </ligand>
</feature>
<dbReference type="Pfam" id="PF11798">
    <property type="entry name" value="IMS_HHH"/>
    <property type="match status" value="1"/>
</dbReference>
<dbReference type="InterPro" id="IPR036775">
    <property type="entry name" value="DNA_pol_Y-fam_lit_finger_sf"/>
</dbReference>
<comment type="function">
    <text evidence="14">Poorly processive, error-prone DNA polymerase involved in untargeted mutagenesis. Copies undamaged DNA at stalled replication forks, which arise in vivo from mismatched or misaligned primer ends. These misaligned primers can be extended by PolIV. Exhibits no 3'-5' exonuclease (proofreading) activity. May be involved in translesional synthesis, in conjunction with the beta clamp from PolIII.</text>
</comment>
<dbReference type="EC" id="2.7.7.7" evidence="14"/>
<evidence type="ECO:0000256" key="13">
    <source>
        <dbReference type="ARBA" id="ARBA00049244"/>
    </source>
</evidence>
<keyword evidence="6 14" id="KW-0235">DNA replication</keyword>
<evidence type="ECO:0000256" key="3">
    <source>
        <dbReference type="ARBA" id="ARBA00022490"/>
    </source>
</evidence>
<dbReference type="GO" id="GO:0005829">
    <property type="term" value="C:cytosol"/>
    <property type="evidence" value="ECO:0007669"/>
    <property type="project" value="TreeGrafter"/>
</dbReference>
<dbReference type="InterPro" id="IPR001126">
    <property type="entry name" value="UmuC"/>
</dbReference>
<keyword evidence="8 14" id="KW-0227">DNA damage</keyword>
<keyword evidence="17" id="KW-1185">Reference proteome</keyword>
<dbReference type="PANTHER" id="PTHR11076">
    <property type="entry name" value="DNA REPAIR POLYMERASE UMUC / TRANSFERASE FAMILY MEMBER"/>
    <property type="match status" value="1"/>
</dbReference>
<accession>A0A1H4F1X0</accession>
<dbReference type="FunFam" id="3.30.1490.100:FF:000004">
    <property type="entry name" value="DNA polymerase IV"/>
    <property type="match status" value="1"/>
</dbReference>
<evidence type="ECO:0000256" key="9">
    <source>
        <dbReference type="ARBA" id="ARBA00022842"/>
    </source>
</evidence>
<dbReference type="Gene3D" id="3.40.1170.60">
    <property type="match status" value="1"/>
</dbReference>
<feature type="domain" description="UmuC" evidence="15">
    <location>
        <begin position="1"/>
        <end position="172"/>
    </location>
</feature>
<dbReference type="Gene3D" id="1.10.150.20">
    <property type="entry name" value="5' to 3' exonuclease, C-terminal subdomain"/>
    <property type="match status" value="1"/>
</dbReference>
<evidence type="ECO:0000256" key="4">
    <source>
        <dbReference type="ARBA" id="ARBA00022679"/>
    </source>
</evidence>
<evidence type="ECO:0000313" key="17">
    <source>
        <dbReference type="Proteomes" id="UP000183253"/>
    </source>
</evidence>
<evidence type="ECO:0000256" key="5">
    <source>
        <dbReference type="ARBA" id="ARBA00022695"/>
    </source>
</evidence>
<dbReference type="SUPFAM" id="SSF56672">
    <property type="entry name" value="DNA/RNA polymerases"/>
    <property type="match status" value="1"/>
</dbReference>
<keyword evidence="7 14" id="KW-0479">Metal-binding</keyword>
<keyword evidence="5 14" id="KW-0548">Nucleotidyltransferase</keyword>
<gene>
    <name evidence="14" type="primary">dinB</name>
    <name evidence="16" type="ORF">SAMN05444145_10913</name>
</gene>
<comment type="subunit">
    <text evidence="14">Monomer.</text>
</comment>
<evidence type="ECO:0000256" key="12">
    <source>
        <dbReference type="ARBA" id="ARBA00023204"/>
    </source>
</evidence>
<dbReference type="SUPFAM" id="SSF100879">
    <property type="entry name" value="Lesion bypass DNA polymerase (Y-family), little finger domain"/>
    <property type="match status" value="1"/>
</dbReference>
<sequence>MDAFYASIEQRDRPELRGRPIAVGYDGPRGVVATASYEARPFGVRSAISSVLARRLCPALIFVPARFDVYKAVSQQIRDIFHDYTDLVEPLSLDEAFLDVSHVRSATLVAREIKARIRAETGLTASAGISVNKMLAKIASDYRKPDGLFVIPPDRIDAFVAELPVERFFGIGEVTAEKMHALGIRTGADLRQWEELELVRHFGKAGRSYYGYARGIDPRPVVPNRIRKSLGAETTFEADTADREVLLGELEQVCEEVWRRLVRHKFRGRTVVLKLKFDDFRQITRSRTLSRPVDSHDGLCLVAGELLAGVDFGGHRIRLIGVTVGNVPDFAEGCVQLRFDFGEE</sequence>
<evidence type="ECO:0000256" key="2">
    <source>
        <dbReference type="ARBA" id="ARBA00022457"/>
    </source>
</evidence>
<evidence type="ECO:0000256" key="14">
    <source>
        <dbReference type="HAMAP-Rule" id="MF_01113"/>
    </source>
</evidence>
<evidence type="ECO:0000313" key="16">
    <source>
        <dbReference type="EMBL" id="SEA91221.1"/>
    </source>
</evidence>
<evidence type="ECO:0000256" key="11">
    <source>
        <dbReference type="ARBA" id="ARBA00023125"/>
    </source>
</evidence>
<keyword evidence="11 14" id="KW-0238">DNA-binding</keyword>
<evidence type="ECO:0000256" key="7">
    <source>
        <dbReference type="ARBA" id="ARBA00022723"/>
    </source>
</evidence>
<dbReference type="GO" id="GO:0006281">
    <property type="term" value="P:DNA repair"/>
    <property type="evidence" value="ECO:0007669"/>
    <property type="project" value="UniProtKB-UniRule"/>
</dbReference>
<dbReference type="Proteomes" id="UP000183253">
    <property type="component" value="Unassembled WGS sequence"/>
</dbReference>
<keyword evidence="12 14" id="KW-0234">DNA repair</keyword>
<evidence type="ECO:0000259" key="15">
    <source>
        <dbReference type="PROSITE" id="PS50173"/>
    </source>
</evidence>
<dbReference type="NCBIfam" id="NF002677">
    <property type="entry name" value="PRK02406.1"/>
    <property type="match status" value="1"/>
</dbReference>
<reference evidence="16 17" key="1">
    <citation type="submission" date="2016-10" db="EMBL/GenBank/DDBJ databases">
        <authorList>
            <person name="de Groot N.N."/>
        </authorList>
    </citation>
    <scope>NUCLEOTIDE SEQUENCE [LARGE SCALE GENOMIC DNA]</scope>
    <source>
        <strain evidence="16 17">DSM 25383</strain>
    </source>
</reference>
<protein>
    <recommendedName>
        <fullName evidence="14">DNA polymerase IV</fullName>
        <shortName evidence="14">Pol IV</shortName>
        <ecNumber evidence="14">2.7.7.7</ecNumber>
    </recommendedName>
</protein>
<comment type="similarity">
    <text evidence="1 14">Belongs to the DNA polymerase type-Y family.</text>
</comment>
<dbReference type="GO" id="GO:0009432">
    <property type="term" value="P:SOS response"/>
    <property type="evidence" value="ECO:0007669"/>
    <property type="project" value="TreeGrafter"/>
</dbReference>
<evidence type="ECO:0000256" key="6">
    <source>
        <dbReference type="ARBA" id="ARBA00022705"/>
    </source>
</evidence>
<dbReference type="GO" id="GO:0003887">
    <property type="term" value="F:DNA-directed DNA polymerase activity"/>
    <property type="evidence" value="ECO:0007669"/>
    <property type="project" value="UniProtKB-UniRule"/>
</dbReference>
<evidence type="ECO:0000256" key="8">
    <source>
        <dbReference type="ARBA" id="ARBA00022763"/>
    </source>
</evidence>
<dbReference type="CDD" id="cd03586">
    <property type="entry name" value="PolY_Pol_IV_kappa"/>
    <property type="match status" value="1"/>
</dbReference>
<dbReference type="InterPro" id="IPR022880">
    <property type="entry name" value="DNApol_IV"/>
</dbReference>
<keyword evidence="4 14" id="KW-0808">Transferase</keyword>
<feature type="active site" evidence="14">
    <location>
        <position position="95"/>
    </location>
</feature>
<keyword evidence="10 14" id="KW-0239">DNA-directed DNA polymerase</keyword>
<dbReference type="PANTHER" id="PTHR11076:SF33">
    <property type="entry name" value="DNA POLYMERASE KAPPA"/>
    <property type="match status" value="1"/>
</dbReference>
<dbReference type="PROSITE" id="PS50173">
    <property type="entry name" value="UMUC"/>
    <property type="match status" value="1"/>
</dbReference>
<dbReference type="EMBL" id="FNRI01000009">
    <property type="protein sequence ID" value="SEA91221.1"/>
    <property type="molecule type" value="Genomic_DNA"/>
</dbReference>
<dbReference type="InterPro" id="IPR043128">
    <property type="entry name" value="Rev_trsase/Diguanyl_cyclase"/>
</dbReference>
<dbReference type="Gene3D" id="3.30.1490.100">
    <property type="entry name" value="DNA polymerase, Y-family, little finger domain"/>
    <property type="match status" value="1"/>
</dbReference>
<evidence type="ECO:0000256" key="1">
    <source>
        <dbReference type="ARBA" id="ARBA00010945"/>
    </source>
</evidence>
<dbReference type="GO" id="GO:0042276">
    <property type="term" value="P:error-prone translesion synthesis"/>
    <property type="evidence" value="ECO:0007669"/>
    <property type="project" value="TreeGrafter"/>
</dbReference>
<organism evidence="16 17">
    <name type="scientific">Alistipes timonensis JC136</name>
    <dbReference type="NCBI Taxonomy" id="1033731"/>
    <lineage>
        <taxon>Bacteria</taxon>
        <taxon>Pseudomonadati</taxon>
        <taxon>Bacteroidota</taxon>
        <taxon>Bacteroidia</taxon>
        <taxon>Bacteroidales</taxon>
        <taxon>Rikenellaceae</taxon>
        <taxon>Alistipes</taxon>
    </lineage>
</organism>
<keyword evidence="2 14" id="KW-0515">Mutator protein</keyword>
<dbReference type="AlphaFoldDB" id="A0A1H4F1X0"/>
<evidence type="ECO:0000256" key="10">
    <source>
        <dbReference type="ARBA" id="ARBA00022932"/>
    </source>
</evidence>
<dbReference type="InterPro" id="IPR050116">
    <property type="entry name" value="DNA_polymerase-Y"/>
</dbReference>
<comment type="caution">
    <text evidence="14">Lacks conserved residue(s) required for the propagation of feature annotation.</text>
</comment>
<dbReference type="InterPro" id="IPR024728">
    <property type="entry name" value="PolY_HhH_motif"/>
</dbReference>
<dbReference type="GO" id="GO:0006261">
    <property type="term" value="P:DNA-templated DNA replication"/>
    <property type="evidence" value="ECO:0007669"/>
    <property type="project" value="UniProtKB-UniRule"/>
</dbReference>
<dbReference type="Pfam" id="PF11799">
    <property type="entry name" value="IMS_C"/>
    <property type="match status" value="1"/>
</dbReference>
<dbReference type="STRING" id="1033731.SAMN05444145_10913"/>
<dbReference type="HAMAP" id="MF_01113">
    <property type="entry name" value="DNApol_IV"/>
    <property type="match status" value="1"/>
</dbReference>
<dbReference type="InterPro" id="IPR043502">
    <property type="entry name" value="DNA/RNA_pol_sf"/>
</dbReference>
<keyword evidence="9 14" id="KW-0460">Magnesium</keyword>
<dbReference type="InterPro" id="IPR017961">
    <property type="entry name" value="DNA_pol_Y-fam_little_finger"/>
</dbReference>
<comment type="subcellular location">
    <subcellularLocation>
        <location evidence="14">Cytoplasm</location>
    </subcellularLocation>
</comment>
<dbReference type="FunFam" id="1.10.150.20:FF:000019">
    <property type="entry name" value="DNA polymerase IV"/>
    <property type="match status" value="1"/>
</dbReference>
<dbReference type="GO" id="GO:0003684">
    <property type="term" value="F:damaged DNA binding"/>
    <property type="evidence" value="ECO:0007669"/>
    <property type="project" value="InterPro"/>
</dbReference>